<dbReference type="EMBL" id="BONY01000121">
    <property type="protein sequence ID" value="GIH11162.1"/>
    <property type="molecule type" value="Genomic_DNA"/>
</dbReference>
<organism evidence="2 3">
    <name type="scientific">Rhizocola hellebori</name>
    <dbReference type="NCBI Taxonomy" id="1392758"/>
    <lineage>
        <taxon>Bacteria</taxon>
        <taxon>Bacillati</taxon>
        <taxon>Actinomycetota</taxon>
        <taxon>Actinomycetes</taxon>
        <taxon>Micromonosporales</taxon>
        <taxon>Micromonosporaceae</taxon>
        <taxon>Rhizocola</taxon>
    </lineage>
</organism>
<gene>
    <name evidence="2" type="ORF">Rhe02_92290</name>
</gene>
<dbReference type="RefSeq" id="WP_203914881.1">
    <property type="nucleotide sequence ID" value="NZ_BONY01000121.1"/>
</dbReference>
<keyword evidence="3" id="KW-1185">Reference proteome</keyword>
<reference evidence="2" key="1">
    <citation type="submission" date="2021-01" db="EMBL/GenBank/DDBJ databases">
        <title>Whole genome shotgun sequence of Rhizocola hellebori NBRC 109834.</title>
        <authorList>
            <person name="Komaki H."/>
            <person name="Tamura T."/>
        </authorList>
    </citation>
    <scope>NUCLEOTIDE SEQUENCE</scope>
    <source>
        <strain evidence="2">NBRC 109834</strain>
    </source>
</reference>
<keyword evidence="1" id="KW-0812">Transmembrane</keyword>
<dbReference type="Proteomes" id="UP000612899">
    <property type="component" value="Unassembled WGS sequence"/>
</dbReference>
<accession>A0A8J3QJE3</accession>
<evidence type="ECO:0000256" key="1">
    <source>
        <dbReference type="SAM" id="Phobius"/>
    </source>
</evidence>
<dbReference type="AlphaFoldDB" id="A0A8J3QJE3"/>
<name>A0A8J3QJE3_9ACTN</name>
<keyword evidence="1" id="KW-1133">Transmembrane helix</keyword>
<comment type="caution">
    <text evidence="2">The sequence shown here is derived from an EMBL/GenBank/DDBJ whole genome shotgun (WGS) entry which is preliminary data.</text>
</comment>
<evidence type="ECO:0000313" key="3">
    <source>
        <dbReference type="Proteomes" id="UP000612899"/>
    </source>
</evidence>
<sequence>MSEDVIEFGPTGVPERQPKLRRLPQLPGGTALPTAAAGAIALIASMLGRWQSTTLPYDQDSSREVGSAIAALGAVGGAYVAVAVATVAAVVITLFGQPSVRHTARLLGYALAASGLTIVGTMAYSLTKTSNLAEFRLFPQEDLDRVHFTLEWGTYVAFAGMLALGASLILSVRPSPSSVRDVATAAAYQEPAEMELEVSVFPASPKTSPGAGHELYMRQ</sequence>
<evidence type="ECO:0000313" key="2">
    <source>
        <dbReference type="EMBL" id="GIH11162.1"/>
    </source>
</evidence>
<feature type="transmembrane region" description="Helical" evidence="1">
    <location>
        <begin position="152"/>
        <end position="172"/>
    </location>
</feature>
<feature type="transmembrane region" description="Helical" evidence="1">
    <location>
        <begin position="106"/>
        <end position="126"/>
    </location>
</feature>
<proteinExistence type="predicted"/>
<feature type="transmembrane region" description="Helical" evidence="1">
    <location>
        <begin position="68"/>
        <end position="94"/>
    </location>
</feature>
<keyword evidence="1" id="KW-0472">Membrane</keyword>
<protein>
    <submittedName>
        <fullName evidence="2">Uncharacterized protein</fullName>
    </submittedName>
</protein>
<feature type="transmembrane region" description="Helical" evidence="1">
    <location>
        <begin position="26"/>
        <end position="48"/>
    </location>
</feature>